<dbReference type="Gene3D" id="3.10.290.10">
    <property type="entry name" value="RNA-binding S4 domain"/>
    <property type="match status" value="1"/>
</dbReference>
<comment type="similarity">
    <text evidence="2">Belongs to the pseudouridine synthase RluA family.</text>
</comment>
<evidence type="ECO:0000256" key="4">
    <source>
        <dbReference type="ARBA" id="ARBA00031870"/>
    </source>
</evidence>
<dbReference type="PANTHER" id="PTHR21600">
    <property type="entry name" value="MITOCHONDRIAL RNA PSEUDOURIDINE SYNTHASE"/>
    <property type="match status" value="1"/>
</dbReference>
<evidence type="ECO:0000256" key="7">
    <source>
        <dbReference type="SAM" id="MobiDB-lite"/>
    </source>
</evidence>
<evidence type="ECO:0000259" key="8">
    <source>
        <dbReference type="SMART" id="SM00363"/>
    </source>
</evidence>
<feature type="domain" description="RNA-binding S4" evidence="8">
    <location>
        <begin position="13"/>
        <end position="73"/>
    </location>
</feature>
<dbReference type="SMART" id="SM00363">
    <property type="entry name" value="S4"/>
    <property type="match status" value="1"/>
</dbReference>
<organism evidence="9 10">
    <name type="scientific">Enterocloster bolteae</name>
    <dbReference type="NCBI Taxonomy" id="208479"/>
    <lineage>
        <taxon>Bacteria</taxon>
        <taxon>Bacillati</taxon>
        <taxon>Bacillota</taxon>
        <taxon>Clostridia</taxon>
        <taxon>Lachnospirales</taxon>
        <taxon>Lachnospiraceae</taxon>
        <taxon>Enterocloster</taxon>
    </lineage>
</organism>
<dbReference type="GO" id="GO:0003723">
    <property type="term" value="F:RNA binding"/>
    <property type="evidence" value="ECO:0007669"/>
    <property type="project" value="UniProtKB-KW"/>
</dbReference>
<dbReference type="InterPro" id="IPR020103">
    <property type="entry name" value="PsdUridine_synth_cat_dom_sf"/>
</dbReference>
<dbReference type="InterPro" id="IPR002942">
    <property type="entry name" value="S4_RNA-bd"/>
</dbReference>
<evidence type="ECO:0000256" key="2">
    <source>
        <dbReference type="ARBA" id="ARBA00010876"/>
    </source>
</evidence>
<feature type="compositionally biased region" description="Basic and acidic residues" evidence="7">
    <location>
        <begin position="93"/>
        <end position="117"/>
    </location>
</feature>
<dbReference type="CDD" id="cd00165">
    <property type="entry name" value="S4"/>
    <property type="match status" value="1"/>
</dbReference>
<dbReference type="InterPro" id="IPR006224">
    <property type="entry name" value="PsdUridine_synth_RluA-like_CS"/>
</dbReference>
<gene>
    <name evidence="9" type="ORF">DWW02_14340</name>
</gene>
<dbReference type="AlphaFoldDB" id="A0A412Z670"/>
<comment type="caution">
    <text evidence="9">The sequence shown here is derived from an EMBL/GenBank/DDBJ whole genome shotgun (WGS) entry which is preliminary data.</text>
</comment>
<evidence type="ECO:0000256" key="3">
    <source>
        <dbReference type="ARBA" id="ARBA00023235"/>
    </source>
</evidence>
<comment type="catalytic activity">
    <reaction evidence="1">
        <text>a uridine in RNA = a pseudouridine in RNA</text>
        <dbReference type="Rhea" id="RHEA:48348"/>
        <dbReference type="Rhea" id="RHEA-COMP:12068"/>
        <dbReference type="Rhea" id="RHEA-COMP:12069"/>
        <dbReference type="ChEBI" id="CHEBI:65314"/>
        <dbReference type="ChEBI" id="CHEBI:65315"/>
    </reaction>
</comment>
<proteinExistence type="inferred from homology"/>
<dbReference type="GO" id="GO:0000455">
    <property type="term" value="P:enzyme-directed rRNA pseudouridine synthesis"/>
    <property type="evidence" value="ECO:0007669"/>
    <property type="project" value="UniProtKB-ARBA"/>
</dbReference>
<dbReference type="GO" id="GO:0120159">
    <property type="term" value="F:rRNA pseudouridine synthase activity"/>
    <property type="evidence" value="ECO:0007669"/>
    <property type="project" value="UniProtKB-ARBA"/>
</dbReference>
<dbReference type="EMBL" id="QRZM01000005">
    <property type="protein sequence ID" value="RGV75476.1"/>
    <property type="molecule type" value="Genomic_DNA"/>
</dbReference>
<accession>A0A412Z670</accession>
<sequence length="366" mass="40812">MQTLTVTQNEAGQRLDKLLTKYLNQAGKGFIYKMMRKKNITLNGKKCDGSERLEEGDLVKLFLSDETIEKFSVPDMGGYAKPPGDQSSTGASSHEKREKARGKGGEHQGSRDREGGRRLDIVYEDQHILVVNKPSGMLSQKAKDSDMSLNEYILNYLIDSGKLPISQLRTFKPSICNRLDRNTSGLVVAGKSLAGLQVMNEVFKDRSIHKYYQCLVAGEIKEKQLIAGFLKKDESTNTVSIFPLEVEDSVPIMTEYLPLSGNKTFTLLQVTLITGRSHQIRAHLASIGHPIVGDYKYGSRSLNDAVKKKYAVRSQLLHSWRLVMPETLPAPLKHLRGEEFTARLPVIFNTVMEGEGIGLPCEIQGI</sequence>
<dbReference type="PROSITE" id="PS50889">
    <property type="entry name" value="S4"/>
    <property type="match status" value="1"/>
</dbReference>
<reference evidence="9 10" key="1">
    <citation type="submission" date="2018-08" db="EMBL/GenBank/DDBJ databases">
        <title>A genome reference for cultivated species of the human gut microbiota.</title>
        <authorList>
            <person name="Zou Y."/>
            <person name="Xue W."/>
            <person name="Luo G."/>
        </authorList>
    </citation>
    <scope>NUCLEOTIDE SEQUENCE [LARGE SCALE GENOMIC DNA]</scope>
    <source>
        <strain evidence="9 10">AF14-18</strain>
    </source>
</reference>
<feature type="region of interest" description="Disordered" evidence="7">
    <location>
        <begin position="73"/>
        <end position="117"/>
    </location>
</feature>
<dbReference type="InterPro" id="IPR036986">
    <property type="entry name" value="S4_RNA-bd_sf"/>
</dbReference>
<keyword evidence="6" id="KW-0694">RNA-binding</keyword>
<protein>
    <recommendedName>
        <fullName evidence="4">RNA pseudouridylate synthase</fullName>
    </recommendedName>
    <alternativeName>
        <fullName evidence="5">RNA-uridine isomerase</fullName>
    </alternativeName>
</protein>
<evidence type="ECO:0000313" key="9">
    <source>
        <dbReference type="EMBL" id="RGV75476.1"/>
    </source>
</evidence>
<dbReference type="PROSITE" id="PS01129">
    <property type="entry name" value="PSI_RLU"/>
    <property type="match status" value="1"/>
</dbReference>
<dbReference type="SUPFAM" id="SSF55120">
    <property type="entry name" value="Pseudouridine synthase"/>
    <property type="match status" value="1"/>
</dbReference>
<keyword evidence="3" id="KW-0413">Isomerase</keyword>
<evidence type="ECO:0000313" key="10">
    <source>
        <dbReference type="Proteomes" id="UP000284543"/>
    </source>
</evidence>
<dbReference type="RefSeq" id="WP_118018798.1">
    <property type="nucleotide sequence ID" value="NZ_CAUHGS010000004.1"/>
</dbReference>
<dbReference type="Pfam" id="PF00849">
    <property type="entry name" value="PseudoU_synth_2"/>
    <property type="match status" value="1"/>
</dbReference>
<dbReference type="InterPro" id="IPR006145">
    <property type="entry name" value="PsdUridine_synth_RsuA/RluA"/>
</dbReference>
<dbReference type="Gene3D" id="3.30.2350.10">
    <property type="entry name" value="Pseudouridine synthase"/>
    <property type="match status" value="1"/>
</dbReference>
<evidence type="ECO:0000256" key="6">
    <source>
        <dbReference type="PROSITE-ProRule" id="PRU00182"/>
    </source>
</evidence>
<evidence type="ECO:0000256" key="1">
    <source>
        <dbReference type="ARBA" id="ARBA00000073"/>
    </source>
</evidence>
<name>A0A412Z670_9FIRM</name>
<dbReference type="InterPro" id="IPR050188">
    <property type="entry name" value="RluA_PseudoU_synthase"/>
</dbReference>
<dbReference type="Proteomes" id="UP000284543">
    <property type="component" value="Unassembled WGS sequence"/>
</dbReference>
<dbReference type="PANTHER" id="PTHR21600:SF83">
    <property type="entry name" value="PSEUDOURIDYLATE SYNTHASE RPUSD4, MITOCHONDRIAL"/>
    <property type="match status" value="1"/>
</dbReference>
<dbReference type="CDD" id="cd02869">
    <property type="entry name" value="PseudoU_synth_RluA_like"/>
    <property type="match status" value="1"/>
</dbReference>
<evidence type="ECO:0000256" key="5">
    <source>
        <dbReference type="ARBA" id="ARBA00033164"/>
    </source>
</evidence>